<dbReference type="EMBL" id="ML179721">
    <property type="protein sequence ID" value="THU82591.1"/>
    <property type="molecule type" value="Genomic_DNA"/>
</dbReference>
<organism evidence="2 3">
    <name type="scientific">Dendrothele bispora (strain CBS 962.96)</name>
    <dbReference type="NCBI Taxonomy" id="1314807"/>
    <lineage>
        <taxon>Eukaryota</taxon>
        <taxon>Fungi</taxon>
        <taxon>Dikarya</taxon>
        <taxon>Basidiomycota</taxon>
        <taxon>Agaricomycotina</taxon>
        <taxon>Agaricomycetes</taxon>
        <taxon>Agaricomycetidae</taxon>
        <taxon>Agaricales</taxon>
        <taxon>Agaricales incertae sedis</taxon>
        <taxon>Dendrothele</taxon>
    </lineage>
</organism>
<accession>A0A4S8L2P8</accession>
<proteinExistence type="predicted"/>
<feature type="compositionally biased region" description="Basic and acidic residues" evidence="1">
    <location>
        <begin position="83"/>
        <end position="94"/>
    </location>
</feature>
<feature type="region of interest" description="Disordered" evidence="1">
    <location>
        <begin position="47"/>
        <end position="120"/>
    </location>
</feature>
<dbReference type="AlphaFoldDB" id="A0A4S8L2P8"/>
<evidence type="ECO:0000313" key="3">
    <source>
        <dbReference type="Proteomes" id="UP000297245"/>
    </source>
</evidence>
<keyword evidence="3" id="KW-1185">Reference proteome</keyword>
<name>A0A4S8L2P8_DENBC</name>
<sequence>MDGTVLREKVAAFRVLPHKARYEPIELPANIHELIDLDPQHLRSMIEETEAENPDDSWSPGKDYIFDNMPQLKKPTYNSENEIVERTEPIRDASPDSDTVEEANGDDSTGMQTRSHKKKT</sequence>
<evidence type="ECO:0000256" key="1">
    <source>
        <dbReference type="SAM" id="MobiDB-lite"/>
    </source>
</evidence>
<gene>
    <name evidence="2" type="ORF">K435DRAFT_872162</name>
</gene>
<protein>
    <submittedName>
        <fullName evidence="2">Uncharacterized protein</fullName>
    </submittedName>
</protein>
<dbReference type="OrthoDB" id="10540071at2759"/>
<evidence type="ECO:0000313" key="2">
    <source>
        <dbReference type="EMBL" id="THU82591.1"/>
    </source>
</evidence>
<reference evidence="2 3" key="1">
    <citation type="journal article" date="2019" name="Nat. Ecol. Evol.">
        <title>Megaphylogeny resolves global patterns of mushroom evolution.</title>
        <authorList>
            <person name="Varga T."/>
            <person name="Krizsan K."/>
            <person name="Foldi C."/>
            <person name="Dima B."/>
            <person name="Sanchez-Garcia M."/>
            <person name="Sanchez-Ramirez S."/>
            <person name="Szollosi G.J."/>
            <person name="Szarkandi J.G."/>
            <person name="Papp V."/>
            <person name="Albert L."/>
            <person name="Andreopoulos W."/>
            <person name="Angelini C."/>
            <person name="Antonin V."/>
            <person name="Barry K.W."/>
            <person name="Bougher N.L."/>
            <person name="Buchanan P."/>
            <person name="Buyck B."/>
            <person name="Bense V."/>
            <person name="Catcheside P."/>
            <person name="Chovatia M."/>
            <person name="Cooper J."/>
            <person name="Damon W."/>
            <person name="Desjardin D."/>
            <person name="Finy P."/>
            <person name="Geml J."/>
            <person name="Haridas S."/>
            <person name="Hughes K."/>
            <person name="Justo A."/>
            <person name="Karasinski D."/>
            <person name="Kautmanova I."/>
            <person name="Kiss B."/>
            <person name="Kocsube S."/>
            <person name="Kotiranta H."/>
            <person name="LaButti K.M."/>
            <person name="Lechner B.E."/>
            <person name="Liimatainen K."/>
            <person name="Lipzen A."/>
            <person name="Lukacs Z."/>
            <person name="Mihaltcheva S."/>
            <person name="Morgado L.N."/>
            <person name="Niskanen T."/>
            <person name="Noordeloos M.E."/>
            <person name="Ohm R.A."/>
            <person name="Ortiz-Santana B."/>
            <person name="Ovrebo C."/>
            <person name="Racz N."/>
            <person name="Riley R."/>
            <person name="Savchenko A."/>
            <person name="Shiryaev A."/>
            <person name="Soop K."/>
            <person name="Spirin V."/>
            <person name="Szebenyi C."/>
            <person name="Tomsovsky M."/>
            <person name="Tulloss R.E."/>
            <person name="Uehling J."/>
            <person name="Grigoriev I.V."/>
            <person name="Vagvolgyi C."/>
            <person name="Papp T."/>
            <person name="Martin F.M."/>
            <person name="Miettinen O."/>
            <person name="Hibbett D.S."/>
            <person name="Nagy L.G."/>
        </authorList>
    </citation>
    <scope>NUCLEOTIDE SEQUENCE [LARGE SCALE GENOMIC DNA]</scope>
    <source>
        <strain evidence="2 3">CBS 962.96</strain>
    </source>
</reference>
<dbReference type="Proteomes" id="UP000297245">
    <property type="component" value="Unassembled WGS sequence"/>
</dbReference>